<accession>A0ABS5FDG0</accession>
<proteinExistence type="predicted"/>
<dbReference type="RefSeq" id="WP_212396772.1">
    <property type="nucleotide sequence ID" value="NZ_JAFCJH010000004.1"/>
</dbReference>
<dbReference type="Gene3D" id="3.40.50.2300">
    <property type="match status" value="2"/>
</dbReference>
<dbReference type="PANTHER" id="PTHR35271">
    <property type="entry name" value="ABC TRANSPORTER, SUBSTRATE-BINDING LIPOPROTEIN-RELATED"/>
    <property type="match status" value="1"/>
</dbReference>
<evidence type="ECO:0000313" key="1">
    <source>
        <dbReference type="EMBL" id="MBR0794826.1"/>
    </source>
</evidence>
<sequence>MLLMSSVAASTAAYGQQSAKPPIIGFLVAGSPASHGAWVAAFAQRLSELGWTDGRNIKIEYRWAAGDIPQTKKYANEFVQQKVDAIVTSAFGVDAAKEATSTIPIVSAAFGDIVAKGFAKSLARPGGNVTGLSIEPVELSSKRLELVRDIIPNVRRLAALVNTHILGQQEVVAIRTASVKLNIDANVFDVQTAEDIEAAMATLAGRTDALYVFSEPLTNANKDKIIEAATAAKIPTIFGFREFVDAGGLISYGPNFIDLFVRAAEFTDKILRGAKPADLPLQQPVRYDLIINLKAAKALGLSISETVLTRADEVIE</sequence>
<name>A0ABS5FDG0_9BRAD</name>
<gene>
    <name evidence="1" type="ORF">JQ615_05385</name>
</gene>
<dbReference type="Proteomes" id="UP001315278">
    <property type="component" value="Unassembled WGS sequence"/>
</dbReference>
<protein>
    <submittedName>
        <fullName evidence="1">ABC transporter substrate-binding protein</fullName>
    </submittedName>
</protein>
<keyword evidence="2" id="KW-1185">Reference proteome</keyword>
<dbReference type="SUPFAM" id="SSF53822">
    <property type="entry name" value="Periplasmic binding protein-like I"/>
    <property type="match status" value="1"/>
</dbReference>
<organism evidence="1 2">
    <name type="scientific">Bradyrhizobium jicamae</name>
    <dbReference type="NCBI Taxonomy" id="280332"/>
    <lineage>
        <taxon>Bacteria</taxon>
        <taxon>Pseudomonadati</taxon>
        <taxon>Pseudomonadota</taxon>
        <taxon>Alphaproteobacteria</taxon>
        <taxon>Hyphomicrobiales</taxon>
        <taxon>Nitrobacteraceae</taxon>
        <taxon>Bradyrhizobium</taxon>
    </lineage>
</organism>
<dbReference type="EMBL" id="JAFCJH010000004">
    <property type="protein sequence ID" value="MBR0794826.1"/>
    <property type="molecule type" value="Genomic_DNA"/>
</dbReference>
<dbReference type="Pfam" id="PF04392">
    <property type="entry name" value="ABC_sub_bind"/>
    <property type="match status" value="1"/>
</dbReference>
<dbReference type="InterPro" id="IPR028082">
    <property type="entry name" value="Peripla_BP_I"/>
</dbReference>
<comment type="caution">
    <text evidence="1">The sequence shown here is derived from an EMBL/GenBank/DDBJ whole genome shotgun (WGS) entry which is preliminary data.</text>
</comment>
<evidence type="ECO:0000313" key="2">
    <source>
        <dbReference type="Proteomes" id="UP001315278"/>
    </source>
</evidence>
<reference evidence="2" key="1">
    <citation type="journal article" date="2021" name="ISME J.">
        <title>Evolutionary origin and ecological implication of a unique nif island in free-living Bradyrhizobium lineages.</title>
        <authorList>
            <person name="Tao J."/>
        </authorList>
    </citation>
    <scope>NUCLEOTIDE SEQUENCE [LARGE SCALE GENOMIC DNA]</scope>
    <source>
        <strain evidence="2">SZCCT0434</strain>
    </source>
</reference>
<dbReference type="CDD" id="cd06325">
    <property type="entry name" value="PBP1_ABC_unchar_transporter"/>
    <property type="match status" value="1"/>
</dbReference>
<dbReference type="PANTHER" id="PTHR35271:SF1">
    <property type="entry name" value="ABC TRANSPORTER, SUBSTRATE-BINDING LIPOPROTEIN"/>
    <property type="match status" value="1"/>
</dbReference>
<dbReference type="InterPro" id="IPR007487">
    <property type="entry name" value="ABC_transpt-TYRBP-like"/>
</dbReference>